<organism evidence="2 3">
    <name type="scientific">Duganella lactea</name>
    <dbReference type="NCBI Taxonomy" id="2692173"/>
    <lineage>
        <taxon>Bacteria</taxon>
        <taxon>Pseudomonadati</taxon>
        <taxon>Pseudomonadota</taxon>
        <taxon>Betaproteobacteria</taxon>
        <taxon>Burkholderiales</taxon>
        <taxon>Oxalobacteraceae</taxon>
        <taxon>Telluria group</taxon>
        <taxon>Duganella</taxon>
    </lineage>
</organism>
<keyword evidence="1" id="KW-0472">Membrane</keyword>
<name>A0A6L8MDJ6_9BURK</name>
<feature type="transmembrane region" description="Helical" evidence="1">
    <location>
        <begin position="308"/>
        <end position="328"/>
    </location>
</feature>
<evidence type="ECO:0000313" key="3">
    <source>
        <dbReference type="Proteomes" id="UP000474565"/>
    </source>
</evidence>
<gene>
    <name evidence="2" type="ORF">GTP44_02255</name>
</gene>
<reference evidence="2 3" key="1">
    <citation type="submission" date="2019-12" db="EMBL/GenBank/DDBJ databases">
        <title>Novel species isolated from a subtropical stream in China.</title>
        <authorList>
            <person name="Lu H."/>
        </authorList>
    </citation>
    <scope>NUCLEOTIDE SEQUENCE [LARGE SCALE GENOMIC DNA]</scope>
    <source>
        <strain evidence="2 3">FT50W</strain>
    </source>
</reference>
<keyword evidence="1" id="KW-1133">Transmembrane helix</keyword>
<sequence>MDASSPVVITTEKFTFGTAAKDLVALKNQLDGLDRNPLGAVLARHLFPDFMGNSTIAPFTFADFVLPFFNSQRASFESKKGYKALVATSMVVGESWRWRPSSLDEDEKEHVIKKAFEDFEKSDASRAQGECASYSYIKPLGIVLAHEGKNRVALFREKDLPYIPAIVHDEGYPEAERIKIFEIGSECFAVLDDSLVEKVNGAYLAKPLLAKYGIKFENKWPNNYPKLERVRKAFAEDRVIKPYGTPVVDFSPLRLDEEVENTYVDVSILDINGIILPSWKLWAGGCCLWFALLASAKFAVVFPILEYVLTFSLGALSVALFVPIMPILKCKVKLLKERPYWHHRFEVRRQIESKKDGQDHS</sequence>
<comment type="caution">
    <text evidence="2">The sequence shown here is derived from an EMBL/GenBank/DDBJ whole genome shotgun (WGS) entry which is preliminary data.</text>
</comment>
<evidence type="ECO:0000256" key="1">
    <source>
        <dbReference type="SAM" id="Phobius"/>
    </source>
</evidence>
<dbReference type="RefSeq" id="WP_161018127.1">
    <property type="nucleotide sequence ID" value="NZ_WWCP01000001.1"/>
</dbReference>
<keyword evidence="1" id="KW-0812">Transmembrane</keyword>
<accession>A0A6L8MDJ6</accession>
<dbReference type="EMBL" id="WWCP01000001">
    <property type="protein sequence ID" value="MYM80783.1"/>
    <property type="molecule type" value="Genomic_DNA"/>
</dbReference>
<dbReference type="AlphaFoldDB" id="A0A6L8MDJ6"/>
<dbReference type="Proteomes" id="UP000474565">
    <property type="component" value="Unassembled WGS sequence"/>
</dbReference>
<protein>
    <submittedName>
        <fullName evidence="2">Uncharacterized protein</fullName>
    </submittedName>
</protein>
<evidence type="ECO:0000313" key="2">
    <source>
        <dbReference type="EMBL" id="MYM80783.1"/>
    </source>
</evidence>
<proteinExistence type="predicted"/>